<dbReference type="InterPro" id="IPR005002">
    <property type="entry name" value="PMM"/>
</dbReference>
<dbReference type="SFLD" id="SFLDS00003">
    <property type="entry name" value="Haloacid_Dehalogenase"/>
    <property type="match status" value="1"/>
</dbReference>
<dbReference type="GO" id="GO:0009298">
    <property type="term" value="P:GDP-mannose biosynthetic process"/>
    <property type="evidence" value="ECO:0007669"/>
    <property type="project" value="UniProtKB-UniPathway"/>
</dbReference>
<dbReference type="UniPathway" id="UPA00126">
    <property type="reaction ID" value="UER00424"/>
</dbReference>
<evidence type="ECO:0000256" key="11">
    <source>
        <dbReference type="PIRSR" id="PIRSR605002-2"/>
    </source>
</evidence>
<dbReference type="GO" id="GO:0004615">
    <property type="term" value="F:phosphomannomutase activity"/>
    <property type="evidence" value="ECO:0007669"/>
    <property type="project" value="UniProtKB-EC"/>
</dbReference>
<protein>
    <recommendedName>
        <fullName evidence="5 13">Phosphomannomutase</fullName>
        <ecNumber evidence="5 13">5.4.2.8</ecNumber>
    </recommendedName>
</protein>
<keyword evidence="6 13" id="KW-0963">Cytoplasm</keyword>
<evidence type="ECO:0000256" key="1">
    <source>
        <dbReference type="ARBA" id="ARBA00004496"/>
    </source>
</evidence>
<dbReference type="InterPro" id="IPR023214">
    <property type="entry name" value="HAD_sf"/>
</dbReference>
<evidence type="ECO:0000256" key="8">
    <source>
        <dbReference type="ARBA" id="ARBA00022842"/>
    </source>
</evidence>
<dbReference type="Gene3D" id="3.40.50.1000">
    <property type="entry name" value="HAD superfamily/HAD-like"/>
    <property type="match status" value="1"/>
</dbReference>
<comment type="subunit">
    <text evidence="4 13">Homodimer.</text>
</comment>
<feature type="binding site" evidence="12">
    <location>
        <position position="202"/>
    </location>
    <ligand>
        <name>Mg(2+)</name>
        <dbReference type="ChEBI" id="CHEBI:18420"/>
        <label>1</label>
    </ligand>
</feature>
<evidence type="ECO:0000256" key="3">
    <source>
        <dbReference type="ARBA" id="ARBA00009736"/>
    </source>
</evidence>
<dbReference type="VEuPathDB" id="AmoebaDB:ACA1_251350"/>
<comment type="similarity">
    <text evidence="3 13">Belongs to the eukaryotic PMM family.</text>
</comment>
<dbReference type="GO" id="GO:0006487">
    <property type="term" value="P:protein N-linked glycosylation"/>
    <property type="evidence" value="ECO:0007669"/>
    <property type="project" value="TreeGrafter"/>
</dbReference>
<feature type="binding site" evidence="12">
    <location>
        <position position="12"/>
    </location>
    <ligand>
        <name>Mg(2+)</name>
        <dbReference type="ChEBI" id="CHEBI:18420"/>
        <label>1</label>
    </ligand>
</feature>
<evidence type="ECO:0000313" key="15">
    <source>
        <dbReference type="Proteomes" id="UP000011083"/>
    </source>
</evidence>
<dbReference type="GO" id="GO:0046872">
    <property type="term" value="F:metal ion binding"/>
    <property type="evidence" value="ECO:0007669"/>
    <property type="project" value="UniProtKB-KW"/>
</dbReference>
<evidence type="ECO:0000256" key="9">
    <source>
        <dbReference type="ARBA" id="ARBA00023235"/>
    </source>
</evidence>
<dbReference type="SFLD" id="SFLDG01140">
    <property type="entry name" value="C2.B:_Phosphomannomutase_and_P"/>
    <property type="match status" value="1"/>
</dbReference>
<evidence type="ECO:0000256" key="2">
    <source>
        <dbReference type="ARBA" id="ARBA00004699"/>
    </source>
</evidence>
<dbReference type="GO" id="GO:0005829">
    <property type="term" value="C:cytosol"/>
    <property type="evidence" value="ECO:0007669"/>
    <property type="project" value="TreeGrafter"/>
</dbReference>
<accession>L8H9R8</accession>
<dbReference type="KEGG" id="acan:ACA1_251350"/>
<dbReference type="EC" id="5.4.2.8" evidence="5 13"/>
<dbReference type="InterPro" id="IPR043169">
    <property type="entry name" value="PMM_cap"/>
</dbReference>
<dbReference type="PANTHER" id="PTHR10466:SF0">
    <property type="entry name" value="PHOSPHOMANNOMUTASE"/>
    <property type="match status" value="1"/>
</dbReference>
<dbReference type="NCBIfam" id="TIGR01484">
    <property type="entry name" value="HAD-SF-IIB"/>
    <property type="match status" value="1"/>
</dbReference>
<dbReference type="Gene3D" id="3.30.1240.20">
    <property type="match status" value="1"/>
</dbReference>
<dbReference type="PANTHER" id="PTHR10466">
    <property type="entry name" value="PHOSPHOMANNOMUTASE"/>
    <property type="match status" value="1"/>
</dbReference>
<evidence type="ECO:0000256" key="6">
    <source>
        <dbReference type="ARBA" id="ARBA00022490"/>
    </source>
</evidence>
<dbReference type="GO" id="GO:0006013">
    <property type="term" value="P:mannose metabolic process"/>
    <property type="evidence" value="ECO:0007669"/>
    <property type="project" value="TreeGrafter"/>
</dbReference>
<feature type="active site" description="Nucleophile" evidence="10">
    <location>
        <position position="12"/>
    </location>
</feature>
<name>L8H9R8_ACACF</name>
<dbReference type="AlphaFoldDB" id="L8H9R8"/>
<evidence type="ECO:0000256" key="13">
    <source>
        <dbReference type="RuleBase" id="RU361118"/>
    </source>
</evidence>
<dbReference type="Pfam" id="PF03332">
    <property type="entry name" value="PMM"/>
    <property type="match status" value="1"/>
</dbReference>
<dbReference type="STRING" id="1257118.L8H9R8"/>
<evidence type="ECO:0000256" key="12">
    <source>
        <dbReference type="PIRSR" id="PIRSR605002-3"/>
    </source>
</evidence>
<comment type="pathway">
    <text evidence="2 13">Nucleotide-sugar biosynthesis; GDP-alpha-D-mannose biosynthesis; alpha-D-mannose 1-phosphate from D-fructose 6-phosphate: step 2/2.</text>
</comment>
<dbReference type="SFLD" id="SFLDG01143">
    <property type="entry name" value="C2.B.3:_Phosphomannomutase_Lik"/>
    <property type="match status" value="1"/>
</dbReference>
<feature type="binding site" evidence="11">
    <location>
        <position position="134"/>
    </location>
    <ligand>
        <name>alpha-D-mannose 1-phosphate</name>
        <dbReference type="ChEBI" id="CHEBI:58409"/>
    </ligand>
</feature>
<dbReference type="Proteomes" id="UP000011083">
    <property type="component" value="Unassembled WGS sequence"/>
</dbReference>
<dbReference type="InterPro" id="IPR006379">
    <property type="entry name" value="HAD-SF_hydro_IIB"/>
</dbReference>
<evidence type="ECO:0000256" key="7">
    <source>
        <dbReference type="ARBA" id="ARBA00022723"/>
    </source>
</evidence>
<dbReference type="SUPFAM" id="SSF56784">
    <property type="entry name" value="HAD-like"/>
    <property type="match status" value="1"/>
</dbReference>
<organism evidence="14 15">
    <name type="scientific">Acanthamoeba castellanii (strain ATCC 30010 / Neff)</name>
    <dbReference type="NCBI Taxonomy" id="1257118"/>
    <lineage>
        <taxon>Eukaryota</taxon>
        <taxon>Amoebozoa</taxon>
        <taxon>Discosea</taxon>
        <taxon>Longamoebia</taxon>
        <taxon>Centramoebida</taxon>
        <taxon>Acanthamoebidae</taxon>
        <taxon>Acanthamoeba</taxon>
    </lineage>
</organism>
<evidence type="ECO:0000256" key="5">
    <source>
        <dbReference type="ARBA" id="ARBA00012730"/>
    </source>
</evidence>
<feature type="binding site" evidence="12">
    <location>
        <position position="14"/>
    </location>
    <ligand>
        <name>Mg(2+)</name>
        <dbReference type="ChEBI" id="CHEBI:18420"/>
        <label>1</label>
    </ligand>
</feature>
<comment type="function">
    <text evidence="13">Involved in the synthesis of the GDP-mannose and dolichol-phosphate-mannose required for a number of critical mannosyl transfer reactions.</text>
</comment>
<evidence type="ECO:0000256" key="10">
    <source>
        <dbReference type="PIRSR" id="PIRSR605002-1"/>
    </source>
</evidence>
<reference evidence="14 15" key="1">
    <citation type="journal article" date="2013" name="Genome Biol.">
        <title>Genome of Acanthamoeba castellanii highlights extensive lateral gene transfer and early evolution of tyrosine kinase signaling.</title>
        <authorList>
            <person name="Clarke M."/>
            <person name="Lohan A.J."/>
            <person name="Liu B."/>
            <person name="Lagkouvardos I."/>
            <person name="Roy S."/>
            <person name="Zafar N."/>
            <person name="Bertelli C."/>
            <person name="Schilde C."/>
            <person name="Kianianmomeni A."/>
            <person name="Burglin T.R."/>
            <person name="Frech C."/>
            <person name="Turcotte B."/>
            <person name="Kopec K.O."/>
            <person name="Synnott J.M."/>
            <person name="Choo C."/>
            <person name="Paponov I."/>
            <person name="Finkler A."/>
            <person name="Soon Heng Tan C."/>
            <person name="Hutchins A.P."/>
            <person name="Weinmeier T."/>
            <person name="Rattei T."/>
            <person name="Chu J.S."/>
            <person name="Gimenez G."/>
            <person name="Irimia M."/>
            <person name="Rigden D.J."/>
            <person name="Fitzpatrick D.A."/>
            <person name="Lorenzo-Morales J."/>
            <person name="Bateman A."/>
            <person name="Chiu C.H."/>
            <person name="Tang P."/>
            <person name="Hegemann P."/>
            <person name="Fromm H."/>
            <person name="Raoult D."/>
            <person name="Greub G."/>
            <person name="Miranda-Saavedra D."/>
            <person name="Chen N."/>
            <person name="Nash P."/>
            <person name="Ginger M.L."/>
            <person name="Horn M."/>
            <person name="Schaap P."/>
            <person name="Caler L."/>
            <person name="Loftus B."/>
        </authorList>
    </citation>
    <scope>NUCLEOTIDE SEQUENCE [LARGE SCALE GENOMIC DNA]</scope>
    <source>
        <strain evidence="14 15">Neff</strain>
    </source>
</reference>
<feature type="active site" description="Proton donor/acceptor" evidence="10">
    <location>
        <position position="14"/>
    </location>
</feature>
<feature type="binding site" evidence="11">
    <location>
        <position position="176"/>
    </location>
    <ligand>
        <name>alpha-D-mannose 1-phosphate</name>
        <dbReference type="ChEBI" id="CHEBI:58409"/>
    </ligand>
</feature>
<gene>
    <name evidence="14" type="ORF">ACA1_251350</name>
</gene>
<dbReference type="RefSeq" id="XP_004367520.1">
    <property type="nucleotide sequence ID" value="XM_004367463.1"/>
</dbReference>
<proteinExistence type="inferred from homology"/>
<feature type="binding site" evidence="12">
    <location>
        <position position="214"/>
    </location>
    <ligand>
        <name>Mg(2+)</name>
        <dbReference type="ChEBI" id="CHEBI:18420"/>
        <label>1</label>
    </ligand>
</feature>
<dbReference type="OMA" id="ISHRVYT"/>
<keyword evidence="15" id="KW-1185">Reference proteome</keyword>
<evidence type="ECO:0000313" key="14">
    <source>
        <dbReference type="EMBL" id="ELR22264.1"/>
    </source>
</evidence>
<comment type="cofactor">
    <cofactor evidence="12">
        <name>Mg(2+)</name>
        <dbReference type="ChEBI" id="CHEBI:18420"/>
    </cofactor>
</comment>
<comment type="catalytic activity">
    <reaction evidence="13">
        <text>alpha-D-mannose 1-phosphate = D-mannose 6-phosphate</text>
        <dbReference type="Rhea" id="RHEA:11140"/>
        <dbReference type="ChEBI" id="CHEBI:58409"/>
        <dbReference type="ChEBI" id="CHEBI:58735"/>
        <dbReference type="EC" id="5.4.2.8"/>
    </reaction>
</comment>
<evidence type="ECO:0000256" key="4">
    <source>
        <dbReference type="ARBA" id="ARBA00011738"/>
    </source>
</evidence>
<keyword evidence="7 12" id="KW-0479">Metal-binding</keyword>
<dbReference type="GeneID" id="14923192"/>
<dbReference type="EMBL" id="KB007885">
    <property type="protein sequence ID" value="ELR22264.1"/>
    <property type="molecule type" value="Genomic_DNA"/>
</dbReference>
<sequence>MEAQKKRIVLFDVDGTLVKPMGRVTPEMTVFLEDLRKILPTAIVGGSNFDKQRYQIGEDVLSRFDYVFSENGLVAFKDGQPLGIESIKTKFGDEKIKEFTKYVLTLIASLDIPVMRYGHVYRVPLGHVEHLSHRPQLLAGGARGEHKVREKMVKQLQERFADWNLKFSIGGEISFDVFPAGWDKTHCLKYLQEYDEIYFYGDKTMPGGNDYEIFSHPDVVGHTVVSPEDTMRQVRERFMQ</sequence>
<comment type="subcellular location">
    <subcellularLocation>
        <location evidence="1 13">Cytoplasm</location>
    </subcellularLocation>
</comment>
<feature type="binding site" evidence="11">
    <location>
        <position position="174"/>
    </location>
    <ligand>
        <name>alpha-D-mannose 1-phosphate</name>
        <dbReference type="ChEBI" id="CHEBI:58409"/>
    </ligand>
</feature>
<dbReference type="InterPro" id="IPR036412">
    <property type="entry name" value="HAD-like_sf"/>
</dbReference>
<keyword evidence="8 12" id="KW-0460">Magnesium</keyword>
<keyword evidence="9 13" id="KW-0413">Isomerase</keyword>
<dbReference type="OrthoDB" id="10264771at2759"/>